<dbReference type="Pfam" id="PF09343">
    <property type="entry name" value="DUF2460"/>
    <property type="match status" value="1"/>
</dbReference>
<organism evidence="2 3">
    <name type="scientific">Burkholderia ubonensis</name>
    <dbReference type="NCBI Taxonomy" id="101571"/>
    <lineage>
        <taxon>Bacteria</taxon>
        <taxon>Pseudomonadati</taxon>
        <taxon>Pseudomonadota</taxon>
        <taxon>Betaproteobacteria</taxon>
        <taxon>Burkholderiales</taxon>
        <taxon>Burkholderiaceae</taxon>
        <taxon>Burkholderia</taxon>
        <taxon>Burkholderia cepacia complex</taxon>
    </lineage>
</organism>
<evidence type="ECO:0000313" key="3">
    <source>
        <dbReference type="Proteomes" id="UP000064029"/>
    </source>
</evidence>
<comment type="caution">
    <text evidence="2">The sequence shown here is derived from an EMBL/GenBank/DDBJ whole genome shotgun (WGS) entry which is preliminary data.</text>
</comment>
<gene>
    <name evidence="2" type="ORF">WJ33_37175</name>
</gene>
<sequence length="304" mass="32022">MANFLESPTFPDDLAFWARGGVSFNTVVSGSTAGREQRNVIWQFGRGQWDVQNAFRTAGGVADPYSVQTLRNFFRIVKGQAYGFRFRDYTDYLDEGQGIMGAPVSTYTAPAVPSGKGGGVPTYQMFKQYAAAPLADYRQIQKPRAASFFRNGSPVTIGTGAGNASLDTTTGLLTFVADSQANPTSWTAGSTTSFVVSAVPSGWATGISLYITGVTGDTGGVLNGQAVAITSISGTTVTVAANTTGMTLSGGTAAKYPQLTDTLTWTGTFDTPCRFGTDQFAPQIDIGTAALYGFQSLTVVEIRV</sequence>
<dbReference type="OrthoDB" id="1685145at2"/>
<accession>A0A103QVR4</accession>
<feature type="domain" description="DUF2460" evidence="1">
    <location>
        <begin position="9"/>
        <end position="184"/>
    </location>
</feature>
<evidence type="ECO:0000259" key="1">
    <source>
        <dbReference type="Pfam" id="PF09343"/>
    </source>
</evidence>
<reference evidence="2 3" key="1">
    <citation type="submission" date="2015-11" db="EMBL/GenBank/DDBJ databases">
        <title>Expanding the genomic diversity of Burkholderia species for the development of highly accurate diagnostics.</title>
        <authorList>
            <person name="Sahl J."/>
            <person name="Keim P."/>
            <person name="Wagner D."/>
        </authorList>
    </citation>
    <scope>NUCLEOTIDE SEQUENCE [LARGE SCALE GENOMIC DNA]</scope>
    <source>
        <strain evidence="2 3">MSMB2036</strain>
    </source>
</reference>
<proteinExistence type="predicted"/>
<dbReference type="Proteomes" id="UP000064029">
    <property type="component" value="Unassembled WGS sequence"/>
</dbReference>
<dbReference type="RefSeq" id="WP_080410168.1">
    <property type="nucleotide sequence ID" value="NZ_CP013414.1"/>
</dbReference>
<dbReference type="AlphaFoldDB" id="A0A103QVR4"/>
<protein>
    <recommendedName>
        <fullName evidence="1">DUF2460 domain-containing protein</fullName>
    </recommendedName>
</protein>
<evidence type="ECO:0000313" key="2">
    <source>
        <dbReference type="EMBL" id="KVG56458.1"/>
    </source>
</evidence>
<dbReference type="EMBL" id="LOXM01000255">
    <property type="protein sequence ID" value="KVG56458.1"/>
    <property type="molecule type" value="Genomic_DNA"/>
</dbReference>
<dbReference type="InterPro" id="IPR011740">
    <property type="entry name" value="DUF2460"/>
</dbReference>
<name>A0A103QVR4_9BURK</name>